<reference evidence="2" key="1">
    <citation type="submission" date="2008-12" db="EMBL/GenBank/DDBJ databases">
        <authorList>
            <person name="Zhang H."/>
            <person name="Lin S."/>
        </authorList>
    </citation>
    <scope>NUCLEOTIDE SEQUENCE</scope>
    <source>
        <strain evidence="2">CCMP696</strain>
    </source>
</reference>
<feature type="region of interest" description="Disordered" evidence="1">
    <location>
        <begin position="116"/>
        <end position="144"/>
    </location>
</feature>
<reference evidence="2" key="2">
    <citation type="book" date="2010" name="PROCEEDINGS OF 13TH INTERNATIONAL CONFERENCE ON HARMFUL ALGAE" publisher="International Society For The Study of Harmful Algae" city="Hong Kong, China">
        <title>Dinoflagellate meta-transcriptomics enabled by spliced leader.</title>
        <editorList>
            <person name="Unknown A."/>
        </editorList>
        <authorList>
            <person name="Lin S."/>
            <person name="Zhang H."/>
        </authorList>
    </citation>
    <scope>NUCLEOTIDE SEQUENCE</scope>
    <source>
        <strain evidence="2">CCMP696</strain>
    </source>
</reference>
<feature type="region of interest" description="Disordered" evidence="1">
    <location>
        <begin position="85"/>
        <end position="104"/>
    </location>
</feature>
<name>E8Z6U2_PROMN</name>
<accession>E8Z6U2</accession>
<feature type="non-terminal residue" evidence="2">
    <location>
        <position position="1"/>
    </location>
</feature>
<protein>
    <submittedName>
        <fullName evidence="2">Uncharacterized protein</fullName>
    </submittedName>
</protein>
<organism evidence="2">
    <name type="scientific">Prorocentrum minimum</name>
    <name type="common">Dinoflagellate</name>
    <name type="synonym">Exuviaella minima</name>
    <dbReference type="NCBI Taxonomy" id="39449"/>
    <lineage>
        <taxon>Eukaryota</taxon>
        <taxon>Sar</taxon>
        <taxon>Alveolata</taxon>
        <taxon>Dinophyceae</taxon>
        <taxon>Prorocentrales</taxon>
        <taxon>Prorocentraceae</taxon>
        <taxon>Prorocentrum</taxon>
    </lineage>
</organism>
<sequence length="144" mass="16336">HMTLPEEQALWACSKRQKAIPSERELNTYSVQKEAAHYACERTVGDHRDALAAFLAARLGRGGANVTELAGEACRKKAKCLVRRPGESPENRVKAQEEKAKQISDRVDELIKKEEKRAKRRKRDFDKAARHSEEAARRGDEVEL</sequence>
<evidence type="ECO:0000256" key="1">
    <source>
        <dbReference type="SAM" id="MobiDB-lite"/>
    </source>
</evidence>
<proteinExistence type="evidence at transcript level"/>
<evidence type="ECO:0000313" key="2">
    <source>
        <dbReference type="EMBL" id="ACU45172.1"/>
    </source>
</evidence>
<dbReference type="AlphaFoldDB" id="E8Z6U2"/>
<dbReference type="EMBL" id="FJ600145">
    <property type="protein sequence ID" value="ACU45172.1"/>
    <property type="molecule type" value="mRNA"/>
</dbReference>